<reference evidence="1" key="2">
    <citation type="journal article" date="2015" name="Fish Shellfish Immunol.">
        <title>Early steps in the European eel (Anguilla anguilla)-Vibrio vulnificus interaction in the gills: Role of the RtxA13 toxin.</title>
        <authorList>
            <person name="Callol A."/>
            <person name="Pajuelo D."/>
            <person name="Ebbesson L."/>
            <person name="Teles M."/>
            <person name="MacKenzie S."/>
            <person name="Amaro C."/>
        </authorList>
    </citation>
    <scope>NUCLEOTIDE SEQUENCE</scope>
</reference>
<name>A0A0E9Q531_ANGAN</name>
<evidence type="ECO:0000313" key="1">
    <source>
        <dbReference type="EMBL" id="JAH11996.1"/>
    </source>
</evidence>
<reference evidence="1" key="1">
    <citation type="submission" date="2014-11" db="EMBL/GenBank/DDBJ databases">
        <authorList>
            <person name="Amaro Gonzalez C."/>
        </authorList>
    </citation>
    <scope>NUCLEOTIDE SEQUENCE</scope>
</reference>
<proteinExistence type="predicted"/>
<dbReference type="EMBL" id="GBXM01096581">
    <property type="protein sequence ID" value="JAH11996.1"/>
    <property type="molecule type" value="Transcribed_RNA"/>
</dbReference>
<accession>A0A0E9Q531</accession>
<organism evidence="1">
    <name type="scientific">Anguilla anguilla</name>
    <name type="common">European freshwater eel</name>
    <name type="synonym">Muraena anguilla</name>
    <dbReference type="NCBI Taxonomy" id="7936"/>
    <lineage>
        <taxon>Eukaryota</taxon>
        <taxon>Metazoa</taxon>
        <taxon>Chordata</taxon>
        <taxon>Craniata</taxon>
        <taxon>Vertebrata</taxon>
        <taxon>Euteleostomi</taxon>
        <taxon>Actinopterygii</taxon>
        <taxon>Neopterygii</taxon>
        <taxon>Teleostei</taxon>
        <taxon>Anguilliformes</taxon>
        <taxon>Anguillidae</taxon>
        <taxon>Anguilla</taxon>
    </lineage>
</organism>
<protein>
    <submittedName>
        <fullName evidence="1">Uncharacterized protein</fullName>
    </submittedName>
</protein>
<sequence length="26" mass="2719">MQLLSSSALANSGFCTHSRAAHTSLQ</sequence>
<dbReference type="AlphaFoldDB" id="A0A0E9Q531"/>